<feature type="transmembrane region" description="Helical" evidence="1">
    <location>
        <begin position="942"/>
        <end position="962"/>
    </location>
</feature>
<keyword evidence="3" id="KW-1185">Reference proteome</keyword>
<dbReference type="SUPFAM" id="SSF82693">
    <property type="entry name" value="Multidrug efflux transporter AcrB pore domain, PN1, PN2, PC1 and PC2 subdomains"/>
    <property type="match status" value="3"/>
</dbReference>
<comment type="caution">
    <text evidence="2">The sequence shown here is derived from an EMBL/GenBank/DDBJ whole genome shotgun (WGS) entry which is preliminary data.</text>
</comment>
<dbReference type="Gene3D" id="3.30.70.1320">
    <property type="entry name" value="Multidrug efflux transporter AcrB pore domain like"/>
    <property type="match status" value="1"/>
</dbReference>
<evidence type="ECO:0000256" key="1">
    <source>
        <dbReference type="SAM" id="Phobius"/>
    </source>
</evidence>
<dbReference type="RefSeq" id="WP_261617635.1">
    <property type="nucleotide sequence ID" value="NZ_JALIDZ010000010.1"/>
</dbReference>
<dbReference type="Proteomes" id="UP001320898">
    <property type="component" value="Unassembled WGS sequence"/>
</dbReference>
<feature type="transmembrane region" description="Helical" evidence="1">
    <location>
        <begin position="378"/>
        <end position="398"/>
    </location>
</feature>
<dbReference type="Gene3D" id="1.20.1640.10">
    <property type="entry name" value="Multidrug efflux transporter AcrB transmembrane domain"/>
    <property type="match status" value="2"/>
</dbReference>
<dbReference type="Gene3D" id="3.30.70.1430">
    <property type="entry name" value="Multidrug efflux transporter AcrB pore domain"/>
    <property type="match status" value="2"/>
</dbReference>
<feature type="transmembrane region" description="Helical" evidence="1">
    <location>
        <begin position="404"/>
        <end position="425"/>
    </location>
</feature>
<dbReference type="InterPro" id="IPR001036">
    <property type="entry name" value="Acrflvin-R"/>
</dbReference>
<dbReference type="Pfam" id="PF00873">
    <property type="entry name" value="ACR_tran"/>
    <property type="match status" value="1"/>
</dbReference>
<keyword evidence="1" id="KW-1133">Transmembrane helix</keyword>
<dbReference type="PRINTS" id="PR00702">
    <property type="entry name" value="ACRIFLAVINRP"/>
</dbReference>
<feature type="transmembrane region" description="Helical" evidence="1">
    <location>
        <begin position="916"/>
        <end position="935"/>
    </location>
</feature>
<name>A0AAW5R2I9_9HYPH</name>
<evidence type="ECO:0000313" key="3">
    <source>
        <dbReference type="Proteomes" id="UP001320898"/>
    </source>
</evidence>
<keyword evidence="1" id="KW-0472">Membrane</keyword>
<gene>
    <name evidence="2" type="ORF">MUB46_19465</name>
</gene>
<reference evidence="2 3" key="1">
    <citation type="submission" date="2022-04" db="EMBL/GenBank/DDBJ databases">
        <authorList>
            <person name="Ye Y.-Q."/>
            <person name="Du Z.-J."/>
        </authorList>
    </citation>
    <scope>NUCLEOTIDE SEQUENCE [LARGE SCALE GENOMIC DNA]</scope>
    <source>
        <strain evidence="2 3">A6E488</strain>
    </source>
</reference>
<organism evidence="2 3">
    <name type="scientific">Microbaculum marinisediminis</name>
    <dbReference type="NCBI Taxonomy" id="2931392"/>
    <lineage>
        <taxon>Bacteria</taxon>
        <taxon>Pseudomonadati</taxon>
        <taxon>Pseudomonadota</taxon>
        <taxon>Alphaproteobacteria</taxon>
        <taxon>Hyphomicrobiales</taxon>
        <taxon>Tepidamorphaceae</taxon>
        <taxon>Microbaculum</taxon>
    </lineage>
</organism>
<feature type="transmembrane region" description="Helical" evidence="1">
    <location>
        <begin position="482"/>
        <end position="505"/>
    </location>
</feature>
<dbReference type="GO" id="GO:0005886">
    <property type="term" value="C:plasma membrane"/>
    <property type="evidence" value="ECO:0007669"/>
    <property type="project" value="TreeGrafter"/>
</dbReference>
<feature type="transmembrane region" description="Helical" evidence="1">
    <location>
        <begin position="968"/>
        <end position="992"/>
    </location>
</feature>
<dbReference type="EMBL" id="JALIDZ010000010">
    <property type="protein sequence ID" value="MCT8974049.1"/>
    <property type="molecule type" value="Genomic_DNA"/>
</dbReference>
<evidence type="ECO:0000313" key="2">
    <source>
        <dbReference type="EMBL" id="MCT8974049.1"/>
    </source>
</evidence>
<dbReference type="PANTHER" id="PTHR32063:SF16">
    <property type="entry name" value="CATION EFFLUX SYSTEM (ACRB_ACRD_ACRF FAMILY)"/>
    <property type="match status" value="1"/>
</dbReference>
<dbReference type="GO" id="GO:0042910">
    <property type="term" value="F:xenobiotic transmembrane transporter activity"/>
    <property type="evidence" value="ECO:0007669"/>
    <property type="project" value="TreeGrafter"/>
</dbReference>
<feature type="transmembrane region" description="Helical" evidence="1">
    <location>
        <begin position="550"/>
        <end position="569"/>
    </location>
</feature>
<dbReference type="PANTHER" id="PTHR32063">
    <property type="match status" value="1"/>
</dbReference>
<dbReference type="InterPro" id="IPR027463">
    <property type="entry name" value="AcrB_DN_DC_subdom"/>
</dbReference>
<dbReference type="SUPFAM" id="SSF82714">
    <property type="entry name" value="Multidrug efflux transporter AcrB TolC docking domain, DN and DC subdomains"/>
    <property type="match status" value="2"/>
</dbReference>
<proteinExistence type="predicted"/>
<protein>
    <submittedName>
        <fullName evidence="2">Efflux RND transporter permease subunit</fullName>
    </submittedName>
</protein>
<dbReference type="Gene3D" id="3.30.2090.10">
    <property type="entry name" value="Multidrug efflux transporter AcrB TolC docking domain, DN and DC subdomains"/>
    <property type="match status" value="2"/>
</dbReference>
<dbReference type="Gene3D" id="3.30.70.1440">
    <property type="entry name" value="Multidrug efflux transporter AcrB pore domain"/>
    <property type="match status" value="1"/>
</dbReference>
<feature type="transmembrane region" description="Helical" evidence="1">
    <location>
        <begin position="1012"/>
        <end position="1033"/>
    </location>
</feature>
<feature type="transmembrane region" description="Helical" evidence="1">
    <location>
        <begin position="446"/>
        <end position="470"/>
    </location>
</feature>
<dbReference type="AlphaFoldDB" id="A0AAW5R2I9"/>
<feature type="transmembrane region" description="Helical" evidence="1">
    <location>
        <begin position="1039"/>
        <end position="1066"/>
    </location>
</feature>
<keyword evidence="1" id="KW-0812">Transmembrane</keyword>
<dbReference type="SUPFAM" id="SSF82866">
    <property type="entry name" value="Multidrug efflux transporter AcrB transmembrane domain"/>
    <property type="match status" value="2"/>
</dbReference>
<accession>A0AAW5R2I9</accession>
<feature type="transmembrane region" description="Helical" evidence="1">
    <location>
        <begin position="12"/>
        <end position="37"/>
    </location>
</feature>
<sequence length="1078" mass="117218">MKPGISGSLTRAFISSPLTPLLLISALALGLVALVSLPREEEPQISVPLVDIHVSADGLQADDAVKLVTEPLETIVKGINGVEHVYSQTQDDRVTVTARFFVGTDPDDAILRVHEKVRANMDRIPIGIPEPLIVGRGIDDVAIVVVTLAPKPDAADRWTDNGLYYIARDLLVELAKVEDVGLTYIVGGRDDQIRIEPDPERMALYGITLEQLIGKVTEANRSFLAGTVRDTDRSLPVVAGQTLQGVPDIGLLEMTARDGRKVYVGDVANVVVDAAPEEHRVWHMSRGEDGAMTPVPAVSIAISKRAGANAVVIGERLVERLELMRDRLVPEDLDVLITRDYGETANEKANELLFHLGLATVSIVVLVAFAIGWREGVVVLIVIPTTILLTLFASYFMGYTINRVSLFALIFSIGILVDDAIVVIENIARHWAMKDGRSRREAAIDAVAEVGNPTIVATLTVVAALLPMLFVSGLMGPYMSPIPANASAAMIFSFFVAVIVTPWLMMKIGKEHGGHGEGGHVAEHEAAHGGVLGRAYVAVARPLLKTRFRVWTFLLVVGVATMGAMYLFFDKTVTVKLLPFDNKSELQVVVDLPEGATLEDTDRVLTRATEKLADLPELASIQSYVGTSAPFNFNGLVRHYYLRSLPENGDLQVNLTPKSERDRTSHDIALDVRQRLADLEVPEGTVIKVVEVPPGPPVLATLLAEIYGPDEETRRAVATEMRKIFEDVPYIVDVDDSFGTPATRLHIRIDQNNLEYHGVSQSDVYNAIRSYLTGVPVGYSHRGGGRHPIEIAVRLPKEDLAVSQRTLSTPVPANALPGNRGVVELGDVVTLSEETASYPVFRRNGRPAEMIQAELAGEYEAPIYGMIAVSDAIEAHDWGDVPKPQMLLHGQPGDESVASLLWDGEWEVTYVTFRDMGAAFAVAILGIYFLVVAQFGSFLLPLVILTPIPLTLIGIVIGHWLFDASFTATSMIGFIALAGIIVRNSILLVDFIRHERSADKPLRRTLLDAGAIRFKPILLTALAAMIGAAVILFDPIFQGLAISLLFGLLSSTLLTVLVIPAIYIALRDDKRPLEPSAR</sequence>
<feature type="transmembrane region" description="Helical" evidence="1">
    <location>
        <begin position="352"/>
        <end position="371"/>
    </location>
</feature>